<name>A0AB34V9C8_9GAMM</name>
<organism evidence="2 3">
    <name type="scientific">Pantoea stewartii</name>
    <dbReference type="NCBI Taxonomy" id="66269"/>
    <lineage>
        <taxon>Bacteria</taxon>
        <taxon>Pseudomonadati</taxon>
        <taxon>Pseudomonadota</taxon>
        <taxon>Gammaproteobacteria</taxon>
        <taxon>Enterobacterales</taxon>
        <taxon>Erwiniaceae</taxon>
        <taxon>Pantoea</taxon>
    </lineage>
</organism>
<feature type="transmembrane region" description="Helical" evidence="1">
    <location>
        <begin position="12"/>
        <end position="33"/>
    </location>
</feature>
<evidence type="ECO:0000313" key="2">
    <source>
        <dbReference type="EMBL" id="KTS93165.1"/>
    </source>
</evidence>
<evidence type="ECO:0008006" key="4">
    <source>
        <dbReference type="Google" id="ProtNLM"/>
    </source>
</evidence>
<dbReference type="AlphaFoldDB" id="A0AB34V9C8"/>
<evidence type="ECO:0000313" key="3">
    <source>
        <dbReference type="Proteomes" id="UP000072520"/>
    </source>
</evidence>
<dbReference type="Proteomes" id="UP000072520">
    <property type="component" value="Unassembled WGS sequence"/>
</dbReference>
<feature type="transmembrane region" description="Helical" evidence="1">
    <location>
        <begin position="45"/>
        <end position="65"/>
    </location>
</feature>
<evidence type="ECO:0000256" key="1">
    <source>
        <dbReference type="SAM" id="Phobius"/>
    </source>
</evidence>
<dbReference type="GeneID" id="61252939"/>
<reference evidence="2 3" key="1">
    <citation type="journal article" date="2016" name="Front. Microbiol.">
        <title>Genomic Resource of Rice Seed Associated Bacteria.</title>
        <authorList>
            <person name="Midha S."/>
            <person name="Bansal K."/>
            <person name="Sharma S."/>
            <person name="Kumar N."/>
            <person name="Patil P.P."/>
            <person name="Chaudhry V."/>
            <person name="Patil P.B."/>
        </authorList>
    </citation>
    <scope>NUCLEOTIDE SEQUENCE [LARGE SCALE GENOMIC DNA]</scope>
    <source>
        <strain evidence="2 3">RSA13</strain>
    </source>
</reference>
<dbReference type="EMBL" id="LDSI01000036">
    <property type="protein sequence ID" value="KTS93165.1"/>
    <property type="molecule type" value="Genomic_DNA"/>
</dbReference>
<dbReference type="NCBIfam" id="NF007918">
    <property type="entry name" value="PRK10633.1"/>
    <property type="match status" value="1"/>
</dbReference>
<accession>A0AB34V9C8</accession>
<dbReference type="PANTHER" id="PTHR39174">
    <property type="entry name" value="INNER MEMBRANE PROTEIN-RELATED"/>
    <property type="match status" value="1"/>
</dbReference>
<proteinExistence type="predicted"/>
<keyword evidence="1" id="KW-0472">Membrane</keyword>
<gene>
    <name evidence="2" type="ORF">RSA13_21390</name>
</gene>
<dbReference type="InterPro" id="IPR010398">
    <property type="entry name" value="DUF997"/>
</dbReference>
<keyword evidence="1" id="KW-0812">Transmembrane</keyword>
<protein>
    <recommendedName>
        <fullName evidence="4">YhdT family protein</fullName>
    </recommendedName>
</protein>
<comment type="caution">
    <text evidence="2">The sequence shown here is derived from an EMBL/GenBank/DDBJ whole genome shotgun (WGS) entry which is preliminary data.</text>
</comment>
<sequence>MDARFLQAHKEARWSLCLTLAWLAVWGISAWSGGDAVGITGLPRWFELSCIFAPLLFIFLCWLMVRTRFREMSLEEEDEH</sequence>
<keyword evidence="1" id="KW-1133">Transmembrane helix</keyword>
<dbReference type="PANTHER" id="PTHR39174:SF1">
    <property type="entry name" value="INNER MEMBRANE PROTEIN"/>
    <property type="match status" value="1"/>
</dbReference>
<dbReference type="RefSeq" id="WP_033740072.1">
    <property type="nucleotide sequence ID" value="NZ_CP046585.1"/>
</dbReference>
<dbReference type="Pfam" id="PF06196">
    <property type="entry name" value="DUF997"/>
    <property type="match status" value="1"/>
</dbReference>